<protein>
    <submittedName>
        <fullName evidence="2">Uncharacterized protein</fullName>
    </submittedName>
</protein>
<dbReference type="EMBL" id="JADBEJ010000001">
    <property type="protein sequence ID" value="MBE1573508.1"/>
    <property type="molecule type" value="Genomic_DNA"/>
</dbReference>
<evidence type="ECO:0000256" key="1">
    <source>
        <dbReference type="SAM" id="SignalP"/>
    </source>
</evidence>
<proteinExistence type="predicted"/>
<gene>
    <name evidence="2" type="ORF">H4W30_000537</name>
</gene>
<feature type="chain" id="PRO_5045204010" evidence="1">
    <location>
        <begin position="29"/>
        <end position="181"/>
    </location>
</feature>
<keyword evidence="3" id="KW-1185">Reference proteome</keyword>
<sequence length="181" mass="19054">MKKWTTRVTTGLVVAGMALAAQSAPAMAEEEAGTATVAASEADGDTAEVTLTEETSEVGTADCGDWRRALAGYGKWSVSKYGCGYISPDSKKNPQHRRYTWKIPAGSNGRVCVQAEGHYWSTKKKKSVSTWTTAGCGTGGTVVVRWSGPPKKGGGYLGLASTPRVRAKVQPGFGGAAYSWK</sequence>
<comment type="caution">
    <text evidence="2">The sequence shown here is derived from an EMBL/GenBank/DDBJ whole genome shotgun (WGS) entry which is preliminary data.</text>
</comment>
<dbReference type="Proteomes" id="UP000656548">
    <property type="component" value="Unassembled WGS sequence"/>
</dbReference>
<reference evidence="2 3" key="1">
    <citation type="submission" date="2020-10" db="EMBL/GenBank/DDBJ databases">
        <title>Sequencing the genomes of 1000 actinobacteria strains.</title>
        <authorList>
            <person name="Klenk H.-P."/>
        </authorList>
    </citation>
    <scope>NUCLEOTIDE SEQUENCE [LARGE SCALE GENOMIC DNA]</scope>
    <source>
        <strain evidence="2 3">DSM 46661</strain>
    </source>
</reference>
<dbReference type="RefSeq" id="WP_192741311.1">
    <property type="nucleotide sequence ID" value="NZ_JADBEJ010000001.1"/>
</dbReference>
<keyword evidence="1" id="KW-0732">Signal</keyword>
<name>A0ABR9KZY5_9PSEU</name>
<feature type="signal peptide" evidence="1">
    <location>
        <begin position="1"/>
        <end position="28"/>
    </location>
</feature>
<organism evidence="2 3">
    <name type="scientific">Amycolatopsis roodepoortensis</name>
    <dbReference type="NCBI Taxonomy" id="700274"/>
    <lineage>
        <taxon>Bacteria</taxon>
        <taxon>Bacillati</taxon>
        <taxon>Actinomycetota</taxon>
        <taxon>Actinomycetes</taxon>
        <taxon>Pseudonocardiales</taxon>
        <taxon>Pseudonocardiaceae</taxon>
        <taxon>Amycolatopsis</taxon>
    </lineage>
</organism>
<evidence type="ECO:0000313" key="2">
    <source>
        <dbReference type="EMBL" id="MBE1573508.1"/>
    </source>
</evidence>
<accession>A0ABR9KZY5</accession>
<evidence type="ECO:0000313" key="3">
    <source>
        <dbReference type="Proteomes" id="UP000656548"/>
    </source>
</evidence>